<comment type="similarity">
    <text evidence="2">Belongs to the LptD family.</text>
</comment>
<dbReference type="KEGG" id="mcau:MIT9_P2401"/>
<feature type="region of interest" description="Disordered" evidence="3">
    <location>
        <begin position="50"/>
        <end position="101"/>
    </location>
</feature>
<evidence type="ECO:0000313" key="6">
    <source>
        <dbReference type="EMBL" id="BCX82813.1"/>
    </source>
</evidence>
<comment type="caution">
    <text evidence="2">Lacks conserved residue(s) required for the propagation of feature annotation.</text>
</comment>
<dbReference type="InterPro" id="IPR045659">
    <property type="entry name" value="LptD_2"/>
</dbReference>
<protein>
    <recommendedName>
        <fullName evidence="2">LPS-assembly protein LptD</fullName>
    </recommendedName>
</protein>
<accession>A0AAU9C4Z1</accession>
<proteinExistence type="inferred from homology"/>
<dbReference type="GO" id="GO:1990351">
    <property type="term" value="C:transporter complex"/>
    <property type="evidence" value="ECO:0007669"/>
    <property type="project" value="TreeGrafter"/>
</dbReference>
<evidence type="ECO:0000256" key="1">
    <source>
        <dbReference type="ARBA" id="ARBA00023237"/>
    </source>
</evidence>
<dbReference type="InterPro" id="IPR007543">
    <property type="entry name" value="LptD_C"/>
</dbReference>
<dbReference type="Pfam" id="PF04453">
    <property type="entry name" value="LptD"/>
    <property type="match status" value="1"/>
</dbReference>
<dbReference type="AlphaFoldDB" id="A0AAU9C4Z1"/>
<keyword evidence="7" id="KW-1185">Reference proteome</keyword>
<feature type="chain" id="PRO_5043065562" description="LPS-assembly protein LptD" evidence="2">
    <location>
        <begin position="27"/>
        <end position="866"/>
    </location>
</feature>
<gene>
    <name evidence="2" type="primary">lptD</name>
    <name evidence="6" type="ORF">MIT9_P2401</name>
</gene>
<feature type="compositionally biased region" description="Low complexity" evidence="3">
    <location>
        <begin position="61"/>
        <end position="76"/>
    </location>
</feature>
<dbReference type="PANTHER" id="PTHR30189">
    <property type="entry name" value="LPS-ASSEMBLY PROTEIN"/>
    <property type="match status" value="1"/>
</dbReference>
<evidence type="ECO:0000259" key="5">
    <source>
        <dbReference type="Pfam" id="PF19838"/>
    </source>
</evidence>
<dbReference type="HAMAP" id="MF_01411">
    <property type="entry name" value="LPS_assembly_LptD"/>
    <property type="match status" value="1"/>
</dbReference>
<feature type="signal peptide" evidence="2">
    <location>
        <begin position="1"/>
        <end position="26"/>
    </location>
</feature>
<evidence type="ECO:0000259" key="4">
    <source>
        <dbReference type="Pfam" id="PF04453"/>
    </source>
</evidence>
<evidence type="ECO:0000256" key="2">
    <source>
        <dbReference type="HAMAP-Rule" id="MF_01411"/>
    </source>
</evidence>
<dbReference type="Pfam" id="PF19838">
    <property type="entry name" value="LptD_2"/>
    <property type="match status" value="1"/>
</dbReference>
<dbReference type="GO" id="GO:0043165">
    <property type="term" value="P:Gram-negative-bacterium-type cell outer membrane assembly"/>
    <property type="evidence" value="ECO:0007669"/>
    <property type="project" value="UniProtKB-UniRule"/>
</dbReference>
<evidence type="ECO:0000256" key="3">
    <source>
        <dbReference type="SAM" id="MobiDB-lite"/>
    </source>
</evidence>
<organism evidence="6 7">
    <name type="scientific">Methylomarinovum caldicuralii</name>
    <dbReference type="NCBI Taxonomy" id="438856"/>
    <lineage>
        <taxon>Bacteria</taxon>
        <taxon>Pseudomonadati</taxon>
        <taxon>Pseudomonadota</taxon>
        <taxon>Gammaproteobacteria</taxon>
        <taxon>Methylococcales</taxon>
        <taxon>Methylothermaceae</taxon>
        <taxon>Methylomarinovum</taxon>
    </lineage>
</organism>
<name>A0AAU9C4Z1_9GAMM</name>
<dbReference type="GO" id="GO:0009279">
    <property type="term" value="C:cell outer membrane"/>
    <property type="evidence" value="ECO:0007669"/>
    <property type="project" value="UniProtKB-SubCell"/>
</dbReference>
<dbReference type="InterPro" id="IPR050218">
    <property type="entry name" value="LptD"/>
</dbReference>
<comment type="subcellular location">
    <subcellularLocation>
        <location evidence="2">Cell outer membrane</location>
    </subcellularLocation>
</comment>
<dbReference type="InterPro" id="IPR020889">
    <property type="entry name" value="LipoPS_assembly_LptD"/>
</dbReference>
<dbReference type="GO" id="GO:0015920">
    <property type="term" value="P:lipopolysaccharide transport"/>
    <property type="evidence" value="ECO:0007669"/>
    <property type="project" value="InterPro"/>
</dbReference>
<keyword evidence="2" id="KW-0732">Signal</keyword>
<keyword evidence="1 2" id="KW-0998">Cell outer membrane</keyword>
<feature type="domain" description="LptD C-terminal" evidence="4">
    <location>
        <begin position="431"/>
        <end position="771"/>
    </location>
</feature>
<reference evidence="7" key="1">
    <citation type="journal article" date="2024" name="Int. J. Syst. Evol. Microbiol.">
        <title>Methylomarinovum tepidoasis sp. nov., a moderately thermophilic methanotroph of the family Methylothermaceae isolated from a deep-sea hydrothermal field.</title>
        <authorList>
            <person name="Hirayama H."/>
            <person name="Takaki Y."/>
            <person name="Abe M."/>
            <person name="Miyazaki M."/>
            <person name="Uematsu K."/>
            <person name="Matsui Y."/>
            <person name="Takai K."/>
        </authorList>
    </citation>
    <scope>NUCLEOTIDE SEQUENCE [LARGE SCALE GENOMIC DNA]</scope>
    <source>
        <strain evidence="7">IT-9</strain>
    </source>
</reference>
<dbReference type="Proteomes" id="UP001321825">
    <property type="component" value="Chromosome"/>
</dbReference>
<dbReference type="PANTHER" id="PTHR30189:SF1">
    <property type="entry name" value="LPS-ASSEMBLY PROTEIN LPTD"/>
    <property type="match status" value="1"/>
</dbReference>
<keyword evidence="2" id="KW-0472">Membrane</keyword>
<comment type="function">
    <text evidence="2">Together with LptE, is involved in the assembly of lipopolysaccharide (LPS) at the surface of the outer membrane.</text>
</comment>
<comment type="subunit">
    <text evidence="2">Component of the lipopolysaccharide transport and assembly complex. Interacts with LptE and LptA.</text>
</comment>
<feature type="domain" description="LPS-assembly protein LptD central" evidence="5">
    <location>
        <begin position="332"/>
        <end position="412"/>
    </location>
</feature>
<dbReference type="EMBL" id="AP024714">
    <property type="protein sequence ID" value="BCX82813.1"/>
    <property type="molecule type" value="Genomic_DNA"/>
</dbReference>
<sequence precursor="true">MPRQRKGKPVFSFTSLALGLLTAAVAAEEGAATWDCRSVNGQWVCSGRPQAPLPSAPQERTAPADTATARAASSSTQPRKLPPLRVGKVGKLPPAPQIAPQQVPEGWTCQADDRGGWRCKLVGVEPAGKPRLAKVQQQPRRPWLRPAFSAADESVFKTLVRLLPEDPWQRYCATGKAALGDRPPTRPEGQPLDLEADFSRSLAEDLVYFSGNVKVKRGDQHLWTDALLYDGKAGIVNAWGNVIYEENGYLFASDNAWLDLEQGRARMNHTHFILGPVPARGTTARSRFESETLSRHHQVAYTTCPIGNDDWVIHARDLKLNRETGKASGHHVWLEFMRVPLLYSPYFSHTIDDRRISGFLTPRIGVSNARGFDFSLPYYFNLAPNYDLTLTPRILSKRGFLGGLEFRYLLRHSQGRLAGEILPYDPVLGKARGQAAFYNRTQLTPHWSAQADLRYVSDKHYLNELGNNLSIASSRQLHSEVKTEYRQGDWYFMTRADNWQTVDPNISSSDKPYRRLPQVVLNYDHGFTPWLRSGWQSEFVFFQHEDRTDGHRLHLRPRVQMPWRHAAAFATPSLAFDYTRYWLPGKGRSLSRALPVASLDTGLFLEKNWGGALIQTLEPRLFYLYIPFDDQRDIPVFDTSRYDFNFSQLFRENRFSGWDRLGDANQISYALTSRFLTADEGAERLRLSAGQIYYFRDRKVTLPGQATETRNTSNIVGELDLFPNRLFSLRSGIQWDPYDNQMDRGEAMLQYKDSDDYIANLSYRFRRDRLKIVDGSFRWLLFQGLHAVGRWQYSLRNAITLESFLGVEAESCCWRVRVIGRRFVRDVNRKTETAVFAQLELKGLISLGKHVDRFLQRNIRGYGFED</sequence>
<evidence type="ECO:0000313" key="7">
    <source>
        <dbReference type="Proteomes" id="UP001321825"/>
    </source>
</evidence>